<keyword evidence="4" id="KW-0378">Hydrolase</keyword>
<dbReference type="SMART" id="SM00642">
    <property type="entry name" value="Aamy"/>
    <property type="match status" value="1"/>
</dbReference>
<feature type="active site" description="Proton donor" evidence="7">
    <location>
        <position position="263"/>
    </location>
</feature>
<keyword evidence="3 8" id="KW-0479">Metal-binding</keyword>
<dbReference type="OrthoDB" id="9806009at2"/>
<dbReference type="CDD" id="cd11318">
    <property type="entry name" value="AmyAc_bac_fung_AmyA"/>
    <property type="match status" value="1"/>
</dbReference>
<evidence type="ECO:0000256" key="5">
    <source>
        <dbReference type="ARBA" id="ARBA00023277"/>
    </source>
</evidence>
<evidence type="ECO:0000313" key="11">
    <source>
        <dbReference type="EMBL" id="RKE87193.1"/>
    </source>
</evidence>
<feature type="domain" description="Glycosyl hydrolase family 13 catalytic" evidence="9">
    <location>
        <begin position="3"/>
        <end position="400"/>
    </location>
</feature>
<keyword evidence="5" id="KW-0119">Carbohydrate metabolism</keyword>
<dbReference type="PIRSF" id="PIRSF001021">
    <property type="entry name" value="Alph-amls_thrmst"/>
    <property type="match status" value="1"/>
</dbReference>
<dbReference type="AlphaFoldDB" id="A0A420D8X8"/>
<dbReference type="Proteomes" id="UP000285906">
    <property type="component" value="Unassembled WGS sequence"/>
</dbReference>
<dbReference type="RefSeq" id="WP_120213702.1">
    <property type="nucleotide sequence ID" value="NZ_BMCW01000004.1"/>
</dbReference>
<dbReference type="Gene3D" id="2.60.40.1180">
    <property type="entry name" value="Golgi alpha-mannosidase II"/>
    <property type="match status" value="1"/>
</dbReference>
<evidence type="ECO:0000256" key="8">
    <source>
        <dbReference type="PIRSR" id="PIRSR001021-2"/>
    </source>
</evidence>
<accession>A0A420D8X8</accession>
<dbReference type="GO" id="GO:0005975">
    <property type="term" value="P:carbohydrate metabolic process"/>
    <property type="evidence" value="ECO:0007669"/>
    <property type="project" value="InterPro"/>
</dbReference>
<proteinExistence type="inferred from homology"/>
<reference evidence="10" key="1">
    <citation type="journal article" date="2014" name="Int. J. Syst. Evol. Microbiol.">
        <title>Complete genome of a new Firmicutes species belonging to the dominant human colonic microbiota ('Ruminococcus bicirculans') reveals two chromosomes and a selective capacity to utilize plant glucans.</title>
        <authorList>
            <consortium name="NISC Comparative Sequencing Program"/>
            <person name="Wegmann U."/>
            <person name="Louis P."/>
            <person name="Goesmann A."/>
            <person name="Henrissat B."/>
            <person name="Duncan S.H."/>
            <person name="Flint H.J."/>
        </authorList>
    </citation>
    <scope>NUCLEOTIDE SEQUENCE</scope>
    <source>
        <strain evidence="10">CCM 8490</strain>
    </source>
</reference>
<evidence type="ECO:0000256" key="1">
    <source>
        <dbReference type="ARBA" id="ARBA00001913"/>
    </source>
</evidence>
<dbReference type="Proteomes" id="UP000658202">
    <property type="component" value="Unassembled WGS sequence"/>
</dbReference>
<dbReference type="Pfam" id="PF00128">
    <property type="entry name" value="Alpha-amylase"/>
    <property type="match status" value="1"/>
</dbReference>
<dbReference type="GO" id="GO:0005509">
    <property type="term" value="F:calcium ion binding"/>
    <property type="evidence" value="ECO:0007669"/>
    <property type="project" value="InterPro"/>
</dbReference>
<dbReference type="SUPFAM" id="SSF51445">
    <property type="entry name" value="(Trans)glycosidases"/>
    <property type="match status" value="1"/>
</dbReference>
<dbReference type="NCBIfam" id="NF006969">
    <property type="entry name" value="PRK09441.1-2"/>
    <property type="match status" value="1"/>
</dbReference>
<evidence type="ECO:0000313" key="13">
    <source>
        <dbReference type="Proteomes" id="UP000658202"/>
    </source>
</evidence>
<feature type="binding site" evidence="8">
    <location>
        <position position="196"/>
    </location>
    <ligand>
        <name>Ca(2+)</name>
        <dbReference type="ChEBI" id="CHEBI:29108"/>
        <label>1</label>
    </ligand>
</feature>
<gene>
    <name evidence="10" type="primary">amyA</name>
    <name evidence="11" type="ORF">BXY58_2069</name>
    <name evidence="10" type="ORF">GCM10007332_20860</name>
</gene>
<evidence type="ECO:0000256" key="7">
    <source>
        <dbReference type="PIRSR" id="PIRSR001021-1"/>
    </source>
</evidence>
<sequence>MNGVILQFFHWYHPGELWNEFIDKAEYLKSLGFTSVWFPPAIKCALGQEGRGYDVYDLYDLGEFDQKGGISTRYGTKEEYLRAIEKTHEVGMEVYADIVLNHRMGADEMETVTVHQVNEENRNEIIREAFQADAMTRFTFPGRDGKYSDFIWDHQCFSGIDKVKTGDEEHNGIFKIYNEYGTVWNEHVSHQFGNYDYLMGADVEFRNPYVVDELKRWIKWYIDTTKVDGLRMDALKHISTEFLKEWIDYIKSEINENFFMVGEFWKDNVDKITGFSEKMDHRICSFDVPLHFNFFRASQEKQNYNLSEILKGTFLDCNPECSVSFVGNHDTQKLQALESTVEDWFRPMAYAIILLSENAYPCVFYPDLFGAEYIDKNADGVDEKIVMPKVEILPLLMQARREFAYGEQINYFDHPNCIAWIRKGNENHNGCVVLISNSEEGYKEMDLGKENASAKFTDFLGFRKEIIELDENGKGTFWVNAASVSIWVKNQDQSI</sequence>
<reference evidence="10" key="4">
    <citation type="submission" date="2024-05" db="EMBL/GenBank/DDBJ databases">
        <authorList>
            <person name="Sun Q."/>
            <person name="Sedlacek I."/>
        </authorList>
    </citation>
    <scope>NUCLEOTIDE SEQUENCE</scope>
    <source>
        <strain evidence="10">CCM 8490</strain>
    </source>
</reference>
<dbReference type="Gene3D" id="3.20.20.80">
    <property type="entry name" value="Glycosidases"/>
    <property type="match status" value="1"/>
</dbReference>
<evidence type="ECO:0000256" key="2">
    <source>
        <dbReference type="ARBA" id="ARBA00008061"/>
    </source>
</evidence>
<dbReference type="Gene3D" id="2.40.30.140">
    <property type="match status" value="1"/>
</dbReference>
<dbReference type="GO" id="GO:0004553">
    <property type="term" value="F:hydrolase activity, hydrolyzing O-glycosyl compounds"/>
    <property type="evidence" value="ECO:0007669"/>
    <property type="project" value="InterPro"/>
</dbReference>
<dbReference type="SUPFAM" id="SSF51011">
    <property type="entry name" value="Glycosyl hydrolase domain"/>
    <property type="match status" value="1"/>
</dbReference>
<comment type="cofactor">
    <cofactor evidence="1">
        <name>Ca(2+)</name>
        <dbReference type="ChEBI" id="CHEBI:29108"/>
    </cofactor>
</comment>
<comment type="caution">
    <text evidence="11">The sequence shown here is derived from an EMBL/GenBank/DDBJ whole genome shotgun (WGS) entry which is preliminary data.</text>
</comment>
<comment type="similarity">
    <text evidence="2">Belongs to the glycosyl hydrolase 13 family.</text>
</comment>
<protein>
    <submittedName>
        <fullName evidence="11">Alpha-amylase</fullName>
    </submittedName>
</protein>
<name>A0A420D8X8_9FLAO</name>
<evidence type="ECO:0000259" key="9">
    <source>
        <dbReference type="SMART" id="SM00642"/>
    </source>
</evidence>
<dbReference type="InterPro" id="IPR006047">
    <property type="entry name" value="GH13_cat_dom"/>
</dbReference>
<evidence type="ECO:0000256" key="6">
    <source>
        <dbReference type="ARBA" id="ARBA00023295"/>
    </source>
</evidence>
<reference evidence="13" key="3">
    <citation type="journal article" date="2019" name="Int. J. Syst. Evol. Microbiol.">
        <title>The Global Catalogue of Microorganisms (GCM) 10K type strain sequencing project: providing services to taxonomists for standard genome sequencing and annotation.</title>
        <authorList>
            <consortium name="The Broad Institute Genomics Platform"/>
            <consortium name="The Broad Institute Genome Sequencing Center for Infectious Disease"/>
            <person name="Wu L."/>
            <person name="Ma J."/>
        </authorList>
    </citation>
    <scope>NUCLEOTIDE SEQUENCE [LARGE SCALE GENOMIC DNA]</scope>
    <source>
        <strain evidence="13">CCM 8490</strain>
    </source>
</reference>
<evidence type="ECO:0000256" key="3">
    <source>
        <dbReference type="ARBA" id="ARBA00022723"/>
    </source>
</evidence>
<dbReference type="InterPro" id="IPR013780">
    <property type="entry name" value="Glyco_hydro_b"/>
</dbReference>
<feature type="binding site" evidence="8">
    <location>
        <position position="202"/>
    </location>
    <ligand>
        <name>Ca(2+)</name>
        <dbReference type="ChEBI" id="CHEBI:29108"/>
        <label>1</label>
    </ligand>
</feature>
<evidence type="ECO:0000313" key="10">
    <source>
        <dbReference type="EMBL" id="GGG59054.1"/>
    </source>
</evidence>
<evidence type="ECO:0000256" key="4">
    <source>
        <dbReference type="ARBA" id="ARBA00022801"/>
    </source>
</evidence>
<feature type="binding site" evidence="8">
    <location>
        <position position="101"/>
    </location>
    <ligand>
        <name>Ca(2+)</name>
        <dbReference type="ChEBI" id="CHEBI:29108"/>
        <label>1</label>
    </ligand>
</feature>
<dbReference type="InterPro" id="IPR013776">
    <property type="entry name" value="A-amylase_thermo"/>
</dbReference>
<evidence type="ECO:0000313" key="12">
    <source>
        <dbReference type="Proteomes" id="UP000285906"/>
    </source>
</evidence>
<dbReference type="EMBL" id="BMCW01000004">
    <property type="protein sequence ID" value="GGG59054.1"/>
    <property type="molecule type" value="Genomic_DNA"/>
</dbReference>
<keyword evidence="6" id="KW-0326">Glycosidase</keyword>
<keyword evidence="8" id="KW-0106">Calcium</keyword>
<dbReference type="PANTHER" id="PTHR43447">
    <property type="entry name" value="ALPHA-AMYLASE"/>
    <property type="match status" value="1"/>
</dbReference>
<keyword evidence="13" id="KW-1185">Reference proteome</keyword>
<dbReference type="NCBIfam" id="NF006968">
    <property type="entry name" value="PRK09441.1-1"/>
    <property type="match status" value="1"/>
</dbReference>
<dbReference type="EMBL" id="RAQH01000005">
    <property type="protein sequence ID" value="RKE87193.1"/>
    <property type="molecule type" value="Genomic_DNA"/>
</dbReference>
<feature type="active site" description="Nucleophile" evidence="7">
    <location>
        <position position="233"/>
    </location>
</feature>
<reference evidence="11 12" key="2">
    <citation type="submission" date="2018-09" db="EMBL/GenBank/DDBJ databases">
        <title>Genomic Encyclopedia of Archaeal and Bacterial Type Strains, Phase II (KMG-II): from individual species to whole genera.</title>
        <authorList>
            <person name="Goeker M."/>
        </authorList>
    </citation>
    <scope>NUCLEOTIDE SEQUENCE [LARGE SCALE GENOMIC DNA]</scope>
    <source>
        <strain evidence="11 12">DSM 27620</strain>
    </source>
</reference>
<dbReference type="InterPro" id="IPR017853">
    <property type="entry name" value="GH"/>
</dbReference>
<feature type="binding site" evidence="8">
    <location>
        <position position="237"/>
    </location>
    <ligand>
        <name>Ca(2+)</name>
        <dbReference type="ChEBI" id="CHEBI:29108"/>
        <label>1</label>
    </ligand>
</feature>
<organism evidence="11 12">
    <name type="scientific">Epilithonimonas arachidiradicis</name>
    <dbReference type="NCBI Taxonomy" id="1617282"/>
    <lineage>
        <taxon>Bacteria</taxon>
        <taxon>Pseudomonadati</taxon>
        <taxon>Bacteroidota</taxon>
        <taxon>Flavobacteriia</taxon>
        <taxon>Flavobacteriales</taxon>
        <taxon>Weeksellaceae</taxon>
        <taxon>Chryseobacterium group</taxon>
        <taxon>Epilithonimonas</taxon>
    </lineage>
</organism>